<dbReference type="InterPro" id="IPR051044">
    <property type="entry name" value="MAG_DAG_Lipase"/>
</dbReference>
<dbReference type="SUPFAM" id="SSF53474">
    <property type="entry name" value="alpha/beta-Hydrolases"/>
    <property type="match status" value="1"/>
</dbReference>
<dbReference type="Proteomes" id="UP000246569">
    <property type="component" value="Unassembled WGS sequence"/>
</dbReference>
<dbReference type="RefSeq" id="WP_170123574.1">
    <property type="nucleotide sequence ID" value="NZ_QGTJ01000005.1"/>
</dbReference>
<evidence type="ECO:0000313" key="2">
    <source>
        <dbReference type="EMBL" id="PWV61672.1"/>
    </source>
</evidence>
<reference evidence="2 3" key="1">
    <citation type="submission" date="2018-05" db="EMBL/GenBank/DDBJ databases">
        <title>Genomic Encyclopedia of Type Strains, Phase IV (KMG-IV): sequencing the most valuable type-strain genomes for metagenomic binning, comparative biology and taxonomic classification.</title>
        <authorList>
            <person name="Goeker M."/>
        </authorList>
    </citation>
    <scope>NUCLEOTIDE SEQUENCE [LARGE SCALE GENOMIC DNA]</scope>
    <source>
        <strain evidence="2 3">DSM 23606</strain>
    </source>
</reference>
<accession>A0A317MUP7</accession>
<protein>
    <submittedName>
        <fullName evidence="2">Lysophospholipase</fullName>
    </submittedName>
</protein>
<dbReference type="PANTHER" id="PTHR11614">
    <property type="entry name" value="PHOSPHOLIPASE-RELATED"/>
    <property type="match status" value="1"/>
</dbReference>
<organism evidence="2 3">
    <name type="scientific">Plasticicumulans acidivorans</name>
    <dbReference type="NCBI Taxonomy" id="886464"/>
    <lineage>
        <taxon>Bacteria</taxon>
        <taxon>Pseudomonadati</taxon>
        <taxon>Pseudomonadota</taxon>
        <taxon>Gammaproteobacteria</taxon>
        <taxon>Candidatus Competibacteraceae</taxon>
        <taxon>Plasticicumulans</taxon>
    </lineage>
</organism>
<dbReference type="AlphaFoldDB" id="A0A317MUP7"/>
<evidence type="ECO:0000313" key="3">
    <source>
        <dbReference type="Proteomes" id="UP000246569"/>
    </source>
</evidence>
<keyword evidence="3" id="KW-1185">Reference proteome</keyword>
<dbReference type="Pfam" id="PF12146">
    <property type="entry name" value="Hydrolase_4"/>
    <property type="match status" value="1"/>
</dbReference>
<dbReference type="InterPro" id="IPR022742">
    <property type="entry name" value="Hydrolase_4"/>
</dbReference>
<evidence type="ECO:0000259" key="1">
    <source>
        <dbReference type="Pfam" id="PF12146"/>
    </source>
</evidence>
<sequence length="366" mass="40116">MLSGGVVWHRAAQIRLQAGAPLDSCAHARALLDRYTAAVQREPIRGADGAPLIIDCFAARPPAQAVLLLSPGAGESPLRYIELLDDLRRAHPHWAFCLVNHRGQGFSPRLLGSVRDWAQVADDAALARWRTLYVEHFDDYVSDFAICAGHARTLAPGRPLFVLAHSMGATIALRWLQEAPAAAEAAVLNAPMLDIRGPGGVPLRFNPPARALVHWAARRRPAAWALGQRPFQPAVFRDEQGRLNGLTASEARLRLRGAVQQAFPMALTGPASWRWVDEALAAGQRLRRGPRLGATPLLLIVPGIDHLVSQGAARAFARRQQQAGVACRLLELPQARHEVFNECDEYRDRALDALDMHLCQVLAERC</sequence>
<name>A0A317MUP7_9GAMM</name>
<proteinExistence type="predicted"/>
<dbReference type="Gene3D" id="3.40.50.1820">
    <property type="entry name" value="alpha/beta hydrolase"/>
    <property type="match status" value="1"/>
</dbReference>
<dbReference type="InterPro" id="IPR029058">
    <property type="entry name" value="AB_hydrolase_fold"/>
</dbReference>
<comment type="caution">
    <text evidence="2">The sequence shown here is derived from an EMBL/GenBank/DDBJ whole genome shotgun (WGS) entry which is preliminary data.</text>
</comment>
<feature type="domain" description="Serine aminopeptidase S33" evidence="1">
    <location>
        <begin position="62"/>
        <end position="344"/>
    </location>
</feature>
<dbReference type="EMBL" id="QGTJ01000005">
    <property type="protein sequence ID" value="PWV61672.1"/>
    <property type="molecule type" value="Genomic_DNA"/>
</dbReference>
<gene>
    <name evidence="2" type="ORF">C7443_105100</name>
</gene>